<keyword evidence="5" id="KW-1185">Reference proteome</keyword>
<dbReference type="GO" id="GO:1901605">
    <property type="term" value="P:alpha-amino acid metabolic process"/>
    <property type="evidence" value="ECO:0007669"/>
    <property type="project" value="UniProtKB-ARBA"/>
</dbReference>
<proteinExistence type="predicted"/>
<evidence type="ECO:0000259" key="3">
    <source>
        <dbReference type="Pfam" id="PF00291"/>
    </source>
</evidence>
<evidence type="ECO:0000256" key="1">
    <source>
        <dbReference type="ARBA" id="ARBA00001933"/>
    </source>
</evidence>
<dbReference type="Proteomes" id="UP000198253">
    <property type="component" value="Chromosome I"/>
</dbReference>
<organism evidence="4 5">
    <name type="scientific">Micromonospora echinospora</name>
    <name type="common">Micromonospora purpurea</name>
    <dbReference type="NCBI Taxonomy" id="1877"/>
    <lineage>
        <taxon>Bacteria</taxon>
        <taxon>Bacillati</taxon>
        <taxon>Actinomycetota</taxon>
        <taxon>Actinomycetes</taxon>
        <taxon>Micromonosporales</taxon>
        <taxon>Micromonosporaceae</taxon>
        <taxon>Micromonospora</taxon>
    </lineage>
</organism>
<feature type="domain" description="Tryptophan synthase beta chain-like PALP" evidence="3">
    <location>
        <begin position="62"/>
        <end position="359"/>
    </location>
</feature>
<dbReference type="InterPro" id="IPR050214">
    <property type="entry name" value="Cys_Synth/Cystath_Beta-Synth"/>
</dbReference>
<dbReference type="OrthoDB" id="9778118at2"/>
<accession>A0A1C5A9A4</accession>
<dbReference type="SUPFAM" id="SSF53686">
    <property type="entry name" value="Tryptophan synthase beta subunit-like PLP-dependent enzymes"/>
    <property type="match status" value="1"/>
</dbReference>
<evidence type="ECO:0000313" key="4">
    <source>
        <dbReference type="EMBL" id="SCF41798.1"/>
    </source>
</evidence>
<dbReference type="EMBL" id="LT607413">
    <property type="protein sequence ID" value="SCF41798.1"/>
    <property type="molecule type" value="Genomic_DNA"/>
</dbReference>
<comment type="cofactor">
    <cofactor evidence="1">
        <name>pyridoxal 5'-phosphate</name>
        <dbReference type="ChEBI" id="CHEBI:597326"/>
    </cofactor>
</comment>
<dbReference type="Pfam" id="PF00291">
    <property type="entry name" value="PALP"/>
    <property type="match status" value="1"/>
</dbReference>
<protein>
    <submittedName>
        <fullName evidence="4">L-threonine synthase</fullName>
    </submittedName>
</protein>
<dbReference type="Gene3D" id="3.40.50.1100">
    <property type="match status" value="2"/>
</dbReference>
<dbReference type="RefSeq" id="WP_088985070.1">
    <property type="nucleotide sequence ID" value="NZ_LT607413.1"/>
</dbReference>
<name>A0A1C5A9A4_MICEC</name>
<evidence type="ECO:0000313" key="5">
    <source>
        <dbReference type="Proteomes" id="UP000198253"/>
    </source>
</evidence>
<dbReference type="InterPro" id="IPR001926">
    <property type="entry name" value="TrpB-like_PALP"/>
</dbReference>
<sequence length="366" mass="38614">MPTTQNPRLAGLACIRCDRRYEVADHPTGCPACLAQGRPMNLECVYTPGDSTGVDQPYLRPITLGEGRTPLLTDVPGAVPGLDVALKWEGANPTGSHKDRFSAVVVSRAVHAGYEGIVAASSGNAGVSLATYCGRAGLRCEIAVTDDTPARVVELMRDLGAEVVSFPHSEQRWKHVAAYRDSRTMLPVTNFVVPPVGSSPFGIEGYKLVAEEILADRAGRAPEWVVVPASRGDLAWGVHLGFRELLGADAAPRICLVEPFPRVAAVLAGADEYATFPGDTRAMPSLGGNQLAVQALEAVRRSRGHAVAVDDESVLAETRRLWRAGLPLEPSSAAGLLAVSRALADGTMTPESDVVVVATAHGLKGM</sequence>
<gene>
    <name evidence="4" type="ORF">GA0070618_6572</name>
</gene>
<dbReference type="AlphaFoldDB" id="A0A1C5A9A4"/>
<evidence type="ECO:0000256" key="2">
    <source>
        <dbReference type="ARBA" id="ARBA00022898"/>
    </source>
</evidence>
<reference evidence="5" key="1">
    <citation type="submission" date="2016-06" db="EMBL/GenBank/DDBJ databases">
        <authorList>
            <person name="Varghese N."/>
            <person name="Submissions Spin"/>
        </authorList>
    </citation>
    <scope>NUCLEOTIDE SEQUENCE [LARGE SCALE GENOMIC DNA]</scope>
    <source>
        <strain evidence="5">DSM 43816</strain>
    </source>
</reference>
<keyword evidence="2" id="KW-0663">Pyridoxal phosphate</keyword>
<dbReference type="InterPro" id="IPR036052">
    <property type="entry name" value="TrpB-like_PALP_sf"/>
</dbReference>
<dbReference type="PANTHER" id="PTHR10314">
    <property type="entry name" value="CYSTATHIONINE BETA-SYNTHASE"/>
    <property type="match status" value="1"/>
</dbReference>
<dbReference type="InParanoid" id="A0A1C5A9A4"/>